<keyword evidence="3" id="KW-0813">Transport</keyword>
<dbReference type="OrthoDB" id="9795467at2"/>
<keyword evidence="7" id="KW-1185">Reference proteome</keyword>
<organism evidence="6 7">
    <name type="scientific">Allomeiothermus silvanus (strain ATCC 700542 / DSM 9946 / NBRC 106475 / NCIMB 13440 / VI-R2)</name>
    <name type="common">Thermus silvanus</name>
    <dbReference type="NCBI Taxonomy" id="526227"/>
    <lineage>
        <taxon>Bacteria</taxon>
        <taxon>Thermotogati</taxon>
        <taxon>Deinococcota</taxon>
        <taxon>Deinococci</taxon>
        <taxon>Thermales</taxon>
        <taxon>Thermaceae</taxon>
        <taxon>Allomeiothermus</taxon>
    </lineage>
</organism>
<dbReference type="InterPro" id="IPR050490">
    <property type="entry name" value="Bact_solute-bd_prot1"/>
</dbReference>
<dbReference type="HOGENOM" id="CLU_031285_3_1_0"/>
<dbReference type="PANTHER" id="PTHR43649">
    <property type="entry name" value="ARABINOSE-BINDING PROTEIN-RELATED"/>
    <property type="match status" value="1"/>
</dbReference>
<proteinExistence type="inferred from homology"/>
<evidence type="ECO:0000256" key="5">
    <source>
        <dbReference type="SAM" id="SignalP"/>
    </source>
</evidence>
<evidence type="ECO:0000256" key="1">
    <source>
        <dbReference type="ARBA" id="ARBA00004196"/>
    </source>
</evidence>
<dbReference type="Gene3D" id="3.40.190.10">
    <property type="entry name" value="Periplasmic binding protein-like II"/>
    <property type="match status" value="2"/>
</dbReference>
<protein>
    <submittedName>
        <fullName evidence="6">Extracellular solute-binding protein family 1</fullName>
    </submittedName>
</protein>
<sequence length="421" mass="45452">MHIRSAIAALVALGLSLALAQQKPEDVIKGQCEKAAVVAELWHGFTGGAPKMALENLAVEFNKTQSGQACVRPISQGNYRDLSTKIKAAFASGKVPVMAQAFENNIALYLESDALVSMSALGVDLKGVNPLFVNAVTFNKQVYGVPFNKSIQILYYNRDLLKKYGAKVPTTIDEFVATTKQISQGEKAPVYFFQPDTSTFSYWFFNRGGNYLQNGKLVLNSPQAVEALTFLAQGVKEGWARPITSGFINANFGAGPFGFSTDTSAGYSFYLQAAKFDVGVATLPGRTNKQPGYGLVQGTNLVVFKGADEKEKKVAADFLKFVISPKAQAVFGVATNYVPVNLGSGVDPLVTRYIKENPAFGVAITQARYARFEPALADWEQIRFDILGQAIKEAVLGQATPKAALDKAQKAAEDLLAGRTR</sequence>
<accession>D7BH76</accession>
<feature type="signal peptide" evidence="5">
    <location>
        <begin position="1"/>
        <end position="20"/>
    </location>
</feature>
<dbReference type="Proteomes" id="UP000001916">
    <property type="component" value="Chromosome"/>
</dbReference>
<evidence type="ECO:0000256" key="4">
    <source>
        <dbReference type="ARBA" id="ARBA00022729"/>
    </source>
</evidence>
<dbReference type="RefSeq" id="WP_013158480.1">
    <property type="nucleotide sequence ID" value="NC_014212.1"/>
</dbReference>
<evidence type="ECO:0000313" key="7">
    <source>
        <dbReference type="Proteomes" id="UP000001916"/>
    </source>
</evidence>
<dbReference type="PANTHER" id="PTHR43649:SF31">
    <property type="entry name" value="SN-GLYCEROL-3-PHOSPHATE-BINDING PERIPLASMIC PROTEIN UGPB"/>
    <property type="match status" value="1"/>
</dbReference>
<dbReference type="EMBL" id="CP002042">
    <property type="protein sequence ID" value="ADH63929.1"/>
    <property type="molecule type" value="Genomic_DNA"/>
</dbReference>
<dbReference type="CDD" id="cd14748">
    <property type="entry name" value="PBP2_UgpB"/>
    <property type="match status" value="1"/>
</dbReference>
<dbReference type="InterPro" id="IPR006059">
    <property type="entry name" value="SBP"/>
</dbReference>
<evidence type="ECO:0000313" key="6">
    <source>
        <dbReference type="EMBL" id="ADH63929.1"/>
    </source>
</evidence>
<reference evidence="6 7" key="1">
    <citation type="journal article" date="2010" name="Stand. Genomic Sci.">
        <title>Complete genome sequence of Meiothermus silvanus type strain (VI-R2).</title>
        <authorList>
            <person name="Sikorski J."/>
            <person name="Tindall B.J."/>
            <person name="Lowry S."/>
            <person name="Lucas S."/>
            <person name="Nolan M."/>
            <person name="Copeland A."/>
            <person name="Glavina Del Rio T."/>
            <person name="Tice H."/>
            <person name="Cheng J.F."/>
            <person name="Han C."/>
            <person name="Pitluck S."/>
            <person name="Liolios K."/>
            <person name="Ivanova N."/>
            <person name="Mavromatis K."/>
            <person name="Mikhailova N."/>
            <person name="Pati A."/>
            <person name="Goodwin L."/>
            <person name="Chen A."/>
            <person name="Palaniappan K."/>
            <person name="Land M."/>
            <person name="Hauser L."/>
            <person name="Chang Y.J."/>
            <person name="Jeffries C.D."/>
            <person name="Rohde M."/>
            <person name="Goker M."/>
            <person name="Woyke T."/>
            <person name="Bristow J."/>
            <person name="Eisen J.A."/>
            <person name="Markowitz V."/>
            <person name="Hugenholtz P."/>
            <person name="Kyrpides N.C."/>
            <person name="Klenk H.P."/>
            <person name="Lapidus A."/>
        </authorList>
    </citation>
    <scope>NUCLEOTIDE SEQUENCE [LARGE SCALE GENOMIC DNA]</scope>
    <source>
        <strain evidence="7">ATCC 700542 / DSM 9946 / VI-R2</strain>
    </source>
</reference>
<feature type="chain" id="PRO_5003093303" evidence="5">
    <location>
        <begin position="21"/>
        <end position="421"/>
    </location>
</feature>
<comment type="similarity">
    <text evidence="2">Belongs to the bacterial solute-binding protein 1 family.</text>
</comment>
<dbReference type="KEGG" id="msv:Mesil_2057"/>
<evidence type="ECO:0000256" key="3">
    <source>
        <dbReference type="ARBA" id="ARBA00022448"/>
    </source>
</evidence>
<comment type="subcellular location">
    <subcellularLocation>
        <location evidence="1">Cell envelope</location>
    </subcellularLocation>
</comment>
<dbReference type="eggNOG" id="COG1653">
    <property type="taxonomic scope" value="Bacteria"/>
</dbReference>
<evidence type="ECO:0000256" key="2">
    <source>
        <dbReference type="ARBA" id="ARBA00008520"/>
    </source>
</evidence>
<keyword evidence="4 5" id="KW-0732">Signal</keyword>
<gene>
    <name evidence="6" type="ordered locus">Mesil_2057</name>
</gene>
<dbReference type="AlphaFoldDB" id="D7BH76"/>
<dbReference type="Pfam" id="PF13416">
    <property type="entry name" value="SBP_bac_8"/>
    <property type="match status" value="1"/>
</dbReference>
<dbReference type="STRING" id="526227.Mesil_2057"/>
<dbReference type="GO" id="GO:0030313">
    <property type="term" value="C:cell envelope"/>
    <property type="evidence" value="ECO:0007669"/>
    <property type="project" value="UniProtKB-SubCell"/>
</dbReference>
<dbReference type="SUPFAM" id="SSF53850">
    <property type="entry name" value="Periplasmic binding protein-like II"/>
    <property type="match status" value="1"/>
</dbReference>
<name>D7BH76_ALLS1</name>